<dbReference type="CDD" id="cd10030">
    <property type="entry name" value="UDG-F4_TTUDGA_SPO1dp_like"/>
    <property type="match status" value="1"/>
</dbReference>
<dbReference type="AlphaFoldDB" id="A0A506U4W8"/>
<dbReference type="InterPro" id="IPR051536">
    <property type="entry name" value="UDG_Type-4/5"/>
</dbReference>
<dbReference type="InterPro" id="IPR005122">
    <property type="entry name" value="Uracil-DNA_glycosylase-like"/>
</dbReference>
<keyword evidence="4" id="KW-0378">Hydrolase</keyword>
<reference evidence="10 11" key="1">
    <citation type="submission" date="2019-06" db="EMBL/GenBank/DDBJ databases">
        <authorList>
            <person name="Li M."/>
        </authorList>
    </citation>
    <scope>NUCLEOTIDE SEQUENCE [LARGE SCALE GENOMIC DNA]</scope>
    <source>
        <strain evidence="10 11">BGMRC2036</strain>
    </source>
</reference>
<evidence type="ECO:0000256" key="5">
    <source>
        <dbReference type="ARBA" id="ARBA00023004"/>
    </source>
</evidence>
<dbReference type="GO" id="GO:0006281">
    <property type="term" value="P:DNA repair"/>
    <property type="evidence" value="ECO:0007669"/>
    <property type="project" value="UniProtKB-KW"/>
</dbReference>
<evidence type="ECO:0000313" key="10">
    <source>
        <dbReference type="EMBL" id="TPW29422.1"/>
    </source>
</evidence>
<proteinExistence type="predicted"/>
<feature type="compositionally biased region" description="Low complexity" evidence="8">
    <location>
        <begin position="58"/>
        <end position="90"/>
    </location>
</feature>
<dbReference type="GO" id="GO:0051539">
    <property type="term" value="F:4 iron, 4 sulfur cluster binding"/>
    <property type="evidence" value="ECO:0007669"/>
    <property type="project" value="UniProtKB-KW"/>
</dbReference>
<name>A0A506U4W8_9HYPH</name>
<evidence type="ECO:0000259" key="9">
    <source>
        <dbReference type="SMART" id="SM00986"/>
    </source>
</evidence>
<dbReference type="Pfam" id="PF03167">
    <property type="entry name" value="UDG"/>
    <property type="match status" value="1"/>
</dbReference>
<dbReference type="PANTHER" id="PTHR33693">
    <property type="entry name" value="TYPE-5 URACIL-DNA GLYCOSYLASE"/>
    <property type="match status" value="1"/>
</dbReference>
<dbReference type="GO" id="GO:0046872">
    <property type="term" value="F:metal ion binding"/>
    <property type="evidence" value="ECO:0007669"/>
    <property type="project" value="UniProtKB-KW"/>
</dbReference>
<keyword evidence="1" id="KW-0004">4Fe-4S</keyword>
<evidence type="ECO:0000256" key="6">
    <source>
        <dbReference type="ARBA" id="ARBA00023014"/>
    </source>
</evidence>
<keyword evidence="11" id="KW-1185">Reference proteome</keyword>
<keyword evidence="3" id="KW-0227">DNA damage</keyword>
<comment type="caution">
    <text evidence="10">The sequence shown here is derived from an EMBL/GenBank/DDBJ whole genome shotgun (WGS) entry which is preliminary data.</text>
</comment>
<feature type="domain" description="Uracil-DNA glycosylase-like" evidence="9">
    <location>
        <begin position="133"/>
        <end position="283"/>
    </location>
</feature>
<dbReference type="SUPFAM" id="SSF52141">
    <property type="entry name" value="Uracil-DNA glycosylase-like"/>
    <property type="match status" value="1"/>
</dbReference>
<dbReference type="PANTHER" id="PTHR33693:SF1">
    <property type="entry name" value="TYPE-4 URACIL-DNA GLYCOSYLASE"/>
    <property type="match status" value="1"/>
</dbReference>
<keyword evidence="6" id="KW-0411">Iron-sulfur</keyword>
<evidence type="ECO:0000256" key="1">
    <source>
        <dbReference type="ARBA" id="ARBA00022485"/>
    </source>
</evidence>
<dbReference type="OrthoDB" id="5290748at2"/>
<dbReference type="RefSeq" id="WP_141149617.1">
    <property type="nucleotide sequence ID" value="NZ_VHLG01000009.1"/>
</dbReference>
<keyword evidence="7" id="KW-0234">DNA repair</keyword>
<evidence type="ECO:0000256" key="4">
    <source>
        <dbReference type="ARBA" id="ARBA00022801"/>
    </source>
</evidence>
<protein>
    <submittedName>
        <fullName evidence="10">Uracil-DNA glycosylase</fullName>
    </submittedName>
</protein>
<dbReference type="EMBL" id="VHLG01000009">
    <property type="protein sequence ID" value="TPW29422.1"/>
    <property type="molecule type" value="Genomic_DNA"/>
</dbReference>
<dbReference type="Gene3D" id="3.40.470.10">
    <property type="entry name" value="Uracil-DNA glycosylase-like domain"/>
    <property type="match status" value="1"/>
</dbReference>
<keyword evidence="5" id="KW-0408">Iron</keyword>
<evidence type="ECO:0000256" key="2">
    <source>
        <dbReference type="ARBA" id="ARBA00022723"/>
    </source>
</evidence>
<organism evidence="10 11">
    <name type="scientific">Martelella alba</name>
    <dbReference type="NCBI Taxonomy" id="2590451"/>
    <lineage>
        <taxon>Bacteria</taxon>
        <taxon>Pseudomonadati</taxon>
        <taxon>Pseudomonadota</taxon>
        <taxon>Alphaproteobacteria</taxon>
        <taxon>Hyphomicrobiales</taxon>
        <taxon>Aurantimonadaceae</taxon>
        <taxon>Martelella</taxon>
    </lineage>
</organism>
<dbReference type="SMART" id="SM00987">
    <property type="entry name" value="UreE_C"/>
    <property type="match status" value="1"/>
</dbReference>
<feature type="region of interest" description="Disordered" evidence="8">
    <location>
        <begin position="41"/>
        <end position="91"/>
    </location>
</feature>
<dbReference type="Proteomes" id="UP000318801">
    <property type="component" value="Unassembled WGS sequence"/>
</dbReference>
<evidence type="ECO:0000256" key="7">
    <source>
        <dbReference type="ARBA" id="ARBA00023204"/>
    </source>
</evidence>
<evidence type="ECO:0000256" key="3">
    <source>
        <dbReference type="ARBA" id="ARBA00022763"/>
    </source>
</evidence>
<sequence length="290" mass="31125">MMTAEQLAAEELAALMHFYADSGVDILCEDLPVDLTALKPEQPAPAAPRHRQVPPARQPEATEAQRPPAPQRAAPQGSAASAIPSDPATIPDDRAIADARFAAESARSLGELKQALSSFASCNLRHNARSTICLDAAAPSGIMMICGFPNGDDDRAGAALSGRAGQLFDAMLAAIGLSRENIALTTAIPWRTPGDRSPTMSEAEICRPFIERQIALAEPKHLLLLGNFASRLLIDRDKTVFDLRGELRDITIGSMKFRALATLAPSELLAAPTNKKLAWRDLQRFQSEIA</sequence>
<dbReference type="InterPro" id="IPR036895">
    <property type="entry name" value="Uracil-DNA_glycosylase-like_sf"/>
</dbReference>
<evidence type="ECO:0000313" key="11">
    <source>
        <dbReference type="Proteomes" id="UP000318801"/>
    </source>
</evidence>
<gene>
    <name evidence="10" type="ORF">FJU08_13865</name>
</gene>
<dbReference type="GO" id="GO:0097506">
    <property type="term" value="F:deaminated base DNA N-glycosylase activity"/>
    <property type="evidence" value="ECO:0007669"/>
    <property type="project" value="UniProtKB-ARBA"/>
</dbReference>
<keyword evidence="2" id="KW-0479">Metal-binding</keyword>
<evidence type="ECO:0000256" key="8">
    <source>
        <dbReference type="SAM" id="MobiDB-lite"/>
    </source>
</evidence>
<dbReference type="SMART" id="SM00986">
    <property type="entry name" value="UDG"/>
    <property type="match status" value="1"/>
</dbReference>
<accession>A0A506U4W8</accession>